<feature type="compositionally biased region" description="Basic and acidic residues" evidence="1">
    <location>
        <begin position="12"/>
        <end position="26"/>
    </location>
</feature>
<comment type="caution">
    <text evidence="2">The sequence shown here is derived from an EMBL/GenBank/DDBJ whole genome shotgun (WGS) entry which is preliminary data.</text>
</comment>
<feature type="compositionally biased region" description="Acidic residues" evidence="1">
    <location>
        <begin position="1"/>
        <end position="11"/>
    </location>
</feature>
<sequence>MGSGLADEEDQEKERGRSKDEKAERKEFGLAVVVDHDGTEMPSSFHPCPSIGYAQFNIRGVVRAYSIHLGIDCSEISTDGIYSTDS</sequence>
<evidence type="ECO:0000313" key="2">
    <source>
        <dbReference type="EMBL" id="KAG1354882.1"/>
    </source>
</evidence>
<dbReference type="AlphaFoldDB" id="A0A8K0IFV3"/>
<evidence type="ECO:0000256" key="1">
    <source>
        <dbReference type="SAM" id="MobiDB-lite"/>
    </source>
</evidence>
<keyword evidence="3" id="KW-1185">Reference proteome</keyword>
<protein>
    <submittedName>
        <fullName evidence="2">Uncharacterized protein</fullName>
    </submittedName>
</protein>
<name>A0A8K0IFV3_COCNU</name>
<dbReference type="Proteomes" id="UP000797356">
    <property type="component" value="Chromosome 7"/>
</dbReference>
<proteinExistence type="predicted"/>
<gene>
    <name evidence="2" type="ORF">COCNU_07G009940</name>
</gene>
<dbReference type="EMBL" id="CM017878">
    <property type="protein sequence ID" value="KAG1354882.1"/>
    <property type="molecule type" value="Genomic_DNA"/>
</dbReference>
<accession>A0A8K0IFV3</accession>
<reference evidence="2" key="2">
    <citation type="submission" date="2019-07" db="EMBL/GenBank/DDBJ databases">
        <authorList>
            <person name="Yang Y."/>
            <person name="Bocs S."/>
            <person name="Baudouin L."/>
        </authorList>
    </citation>
    <scope>NUCLEOTIDE SEQUENCE</scope>
    <source>
        <tissue evidence="2">Spear leaf of Hainan Tall coconut</tissue>
    </source>
</reference>
<feature type="region of interest" description="Disordered" evidence="1">
    <location>
        <begin position="1"/>
        <end position="26"/>
    </location>
</feature>
<organism evidence="2 3">
    <name type="scientific">Cocos nucifera</name>
    <name type="common">Coconut palm</name>
    <dbReference type="NCBI Taxonomy" id="13894"/>
    <lineage>
        <taxon>Eukaryota</taxon>
        <taxon>Viridiplantae</taxon>
        <taxon>Streptophyta</taxon>
        <taxon>Embryophyta</taxon>
        <taxon>Tracheophyta</taxon>
        <taxon>Spermatophyta</taxon>
        <taxon>Magnoliopsida</taxon>
        <taxon>Liliopsida</taxon>
        <taxon>Arecaceae</taxon>
        <taxon>Arecoideae</taxon>
        <taxon>Cocoseae</taxon>
        <taxon>Attaleinae</taxon>
        <taxon>Cocos</taxon>
    </lineage>
</organism>
<evidence type="ECO:0000313" key="3">
    <source>
        <dbReference type="Proteomes" id="UP000797356"/>
    </source>
</evidence>
<reference evidence="2" key="1">
    <citation type="journal article" date="2017" name="Gigascience">
        <title>The genome draft of coconut (Cocos nucifera).</title>
        <authorList>
            <person name="Xiao Y."/>
            <person name="Xu P."/>
            <person name="Fan H."/>
            <person name="Baudouin L."/>
            <person name="Xia W."/>
            <person name="Bocs S."/>
            <person name="Xu J."/>
            <person name="Li Q."/>
            <person name="Guo A."/>
            <person name="Zhou L."/>
            <person name="Li J."/>
            <person name="Wu Y."/>
            <person name="Ma Z."/>
            <person name="Armero A."/>
            <person name="Issali A.E."/>
            <person name="Liu N."/>
            <person name="Peng M."/>
            <person name="Yang Y."/>
        </authorList>
    </citation>
    <scope>NUCLEOTIDE SEQUENCE</scope>
    <source>
        <tissue evidence="2">Spear leaf of Hainan Tall coconut</tissue>
    </source>
</reference>